<evidence type="ECO:0000313" key="9">
    <source>
        <dbReference type="EMBL" id="AZQ45192.1"/>
    </source>
</evidence>
<dbReference type="Gene3D" id="3.30.240.20">
    <property type="entry name" value="bsu07140 like domains"/>
    <property type="match status" value="1"/>
</dbReference>
<feature type="domain" description="YetF C-terminal" evidence="8">
    <location>
        <begin position="91"/>
        <end position="163"/>
    </location>
</feature>
<keyword evidence="6 7" id="KW-0472">Membrane</keyword>
<keyword evidence="4 7" id="KW-0812">Transmembrane</keyword>
<sequence>MSWKHFTEDLEIMPEVVVGTVVLYLLVIACTRMFGLKSFSKMTGFDFLNTVAIGNLLAMSAATSSPSLFVGALLIGILYLLNYLVSFISFKSNKIQGLINNKPIILMYNGELIEENLNKTKVTMTEIRGKLREANVLRLSEVRAVVLETTGDVSVLHTSGDEDLEDFIMQDVNGYPELIN</sequence>
<comment type="similarity">
    <text evidence="2">Belongs to the UPF0702 family.</text>
</comment>
<dbReference type="InterPro" id="IPR023090">
    <property type="entry name" value="UPF0702_alpha/beta_dom_sf"/>
</dbReference>
<dbReference type="Proteomes" id="UP000279600">
    <property type="component" value="Chromosome"/>
</dbReference>
<dbReference type="InterPro" id="IPR007353">
    <property type="entry name" value="DUF421"/>
</dbReference>
<organism evidence="9 10">
    <name type="scientific">Nonlabens ponticola</name>
    <dbReference type="NCBI Taxonomy" id="2496866"/>
    <lineage>
        <taxon>Bacteria</taxon>
        <taxon>Pseudomonadati</taxon>
        <taxon>Bacteroidota</taxon>
        <taxon>Flavobacteriia</taxon>
        <taxon>Flavobacteriales</taxon>
        <taxon>Flavobacteriaceae</taxon>
        <taxon>Nonlabens</taxon>
    </lineage>
</organism>
<dbReference type="PANTHER" id="PTHR34582">
    <property type="entry name" value="UPF0702 TRANSMEMBRANE PROTEIN YCAP"/>
    <property type="match status" value="1"/>
</dbReference>
<evidence type="ECO:0000259" key="8">
    <source>
        <dbReference type="Pfam" id="PF04239"/>
    </source>
</evidence>
<gene>
    <name evidence="9" type="ORF">EJ995_06855</name>
</gene>
<reference evidence="9 10" key="1">
    <citation type="submission" date="2018-12" db="EMBL/GenBank/DDBJ databases">
        <title>Complete genome of Nonlabens sp. MJ115.</title>
        <authorList>
            <person name="Choi H.S."/>
            <person name="Jung J."/>
        </authorList>
    </citation>
    <scope>NUCLEOTIDE SEQUENCE [LARGE SCALE GENOMIC DNA]</scope>
    <source>
        <strain evidence="9 10">MJ115</strain>
    </source>
</reference>
<feature type="transmembrane region" description="Helical" evidence="7">
    <location>
        <begin position="68"/>
        <end position="90"/>
    </location>
</feature>
<keyword evidence="10" id="KW-1185">Reference proteome</keyword>
<comment type="subcellular location">
    <subcellularLocation>
        <location evidence="1">Cell membrane</location>
        <topology evidence="1">Multi-pass membrane protein</topology>
    </subcellularLocation>
</comment>
<dbReference type="EMBL" id="CP034549">
    <property type="protein sequence ID" value="AZQ45192.1"/>
    <property type="molecule type" value="Genomic_DNA"/>
</dbReference>
<feature type="transmembrane region" description="Helical" evidence="7">
    <location>
        <begin position="12"/>
        <end position="31"/>
    </location>
</feature>
<evidence type="ECO:0000256" key="4">
    <source>
        <dbReference type="ARBA" id="ARBA00022692"/>
    </source>
</evidence>
<accession>A0A3S9N1H3</accession>
<keyword evidence="3" id="KW-1003">Cell membrane</keyword>
<evidence type="ECO:0000256" key="1">
    <source>
        <dbReference type="ARBA" id="ARBA00004651"/>
    </source>
</evidence>
<dbReference type="PROSITE" id="PS51257">
    <property type="entry name" value="PROKAR_LIPOPROTEIN"/>
    <property type="match status" value="1"/>
</dbReference>
<dbReference type="AlphaFoldDB" id="A0A3S9N1H3"/>
<evidence type="ECO:0000313" key="10">
    <source>
        <dbReference type="Proteomes" id="UP000279600"/>
    </source>
</evidence>
<dbReference type="PANTHER" id="PTHR34582:SF6">
    <property type="entry name" value="UPF0702 TRANSMEMBRANE PROTEIN YCAP"/>
    <property type="match status" value="1"/>
</dbReference>
<evidence type="ECO:0000256" key="3">
    <source>
        <dbReference type="ARBA" id="ARBA00022475"/>
    </source>
</evidence>
<proteinExistence type="inferred from homology"/>
<dbReference type="KEGG" id="noj:EJ995_06855"/>
<dbReference type="GO" id="GO:0005886">
    <property type="term" value="C:plasma membrane"/>
    <property type="evidence" value="ECO:0007669"/>
    <property type="project" value="UniProtKB-SubCell"/>
</dbReference>
<evidence type="ECO:0000256" key="6">
    <source>
        <dbReference type="ARBA" id="ARBA00023136"/>
    </source>
</evidence>
<dbReference type="Pfam" id="PF04239">
    <property type="entry name" value="DUF421"/>
    <property type="match status" value="1"/>
</dbReference>
<keyword evidence="5 7" id="KW-1133">Transmembrane helix</keyword>
<protein>
    <submittedName>
        <fullName evidence="9">DUF421 domain-containing protein</fullName>
    </submittedName>
</protein>
<evidence type="ECO:0000256" key="7">
    <source>
        <dbReference type="SAM" id="Phobius"/>
    </source>
</evidence>
<dbReference type="OrthoDB" id="9793799at2"/>
<evidence type="ECO:0000256" key="2">
    <source>
        <dbReference type="ARBA" id="ARBA00006448"/>
    </source>
</evidence>
<evidence type="ECO:0000256" key="5">
    <source>
        <dbReference type="ARBA" id="ARBA00022989"/>
    </source>
</evidence>
<name>A0A3S9N1H3_9FLAO</name>